<dbReference type="GO" id="GO:0005304">
    <property type="term" value="F:L-valine transmembrane transporter activity"/>
    <property type="evidence" value="ECO:0007669"/>
    <property type="project" value="TreeGrafter"/>
</dbReference>
<keyword evidence="5 9" id="KW-0812">Transmembrane</keyword>
<name>A0A398AVT0_9BACI</name>
<evidence type="ECO:0000313" key="10">
    <source>
        <dbReference type="EMBL" id="RID81712.1"/>
    </source>
</evidence>
<comment type="function">
    <text evidence="9">Component of the transport system for branched-chain amino acids.</text>
</comment>
<dbReference type="AlphaFoldDB" id="A0A398AVT0"/>
<feature type="transmembrane region" description="Helical" evidence="9">
    <location>
        <begin position="46"/>
        <end position="67"/>
    </location>
</feature>
<dbReference type="NCBIfam" id="TIGR00796">
    <property type="entry name" value="livcs"/>
    <property type="match status" value="1"/>
</dbReference>
<accession>A0A398AVT0</accession>
<dbReference type="GO" id="GO:0015820">
    <property type="term" value="P:L-leucine transport"/>
    <property type="evidence" value="ECO:0007669"/>
    <property type="project" value="TreeGrafter"/>
</dbReference>
<dbReference type="PANTHER" id="PTHR30588:SF0">
    <property type="entry name" value="BRANCHED-CHAIN AMINO ACID PERMEASE BRNQ"/>
    <property type="match status" value="1"/>
</dbReference>
<evidence type="ECO:0000256" key="5">
    <source>
        <dbReference type="ARBA" id="ARBA00022692"/>
    </source>
</evidence>
<feature type="transmembrane region" description="Helical" evidence="9">
    <location>
        <begin position="284"/>
        <end position="309"/>
    </location>
</feature>
<feature type="transmembrane region" description="Helical" evidence="9">
    <location>
        <begin position="153"/>
        <end position="171"/>
    </location>
</feature>
<keyword evidence="7 9" id="KW-1133">Transmembrane helix</keyword>
<protein>
    <recommendedName>
        <fullName evidence="9">Branched-chain amino acid transport system carrier protein</fullName>
    </recommendedName>
</protein>
<gene>
    <name evidence="10" type="primary">brnQ</name>
    <name evidence="10" type="ORF">D1953_19930</name>
</gene>
<feature type="transmembrane region" description="Helical" evidence="9">
    <location>
        <begin position="347"/>
        <end position="368"/>
    </location>
</feature>
<proteinExistence type="inferred from homology"/>
<feature type="transmembrane region" description="Helical" evidence="9">
    <location>
        <begin position="79"/>
        <end position="100"/>
    </location>
</feature>
<evidence type="ECO:0000256" key="3">
    <source>
        <dbReference type="ARBA" id="ARBA00022448"/>
    </source>
</evidence>
<evidence type="ECO:0000256" key="9">
    <source>
        <dbReference type="RuleBase" id="RU362122"/>
    </source>
</evidence>
<dbReference type="EMBL" id="QWVS01000060">
    <property type="protein sequence ID" value="RID81712.1"/>
    <property type="molecule type" value="Genomic_DNA"/>
</dbReference>
<evidence type="ECO:0000313" key="11">
    <source>
        <dbReference type="Proteomes" id="UP000266016"/>
    </source>
</evidence>
<evidence type="ECO:0000256" key="2">
    <source>
        <dbReference type="ARBA" id="ARBA00008540"/>
    </source>
</evidence>
<feature type="transmembrane region" description="Helical" evidence="9">
    <location>
        <begin position="321"/>
        <end position="341"/>
    </location>
</feature>
<dbReference type="GO" id="GO:0015818">
    <property type="term" value="P:isoleucine transport"/>
    <property type="evidence" value="ECO:0007669"/>
    <property type="project" value="TreeGrafter"/>
</dbReference>
<feature type="transmembrane region" description="Helical" evidence="9">
    <location>
        <begin position="120"/>
        <end position="141"/>
    </location>
</feature>
<dbReference type="GO" id="GO:0015190">
    <property type="term" value="F:L-leucine transmembrane transporter activity"/>
    <property type="evidence" value="ECO:0007669"/>
    <property type="project" value="TreeGrafter"/>
</dbReference>
<dbReference type="GO" id="GO:0015188">
    <property type="term" value="F:L-isoleucine transmembrane transporter activity"/>
    <property type="evidence" value="ECO:0007669"/>
    <property type="project" value="TreeGrafter"/>
</dbReference>
<evidence type="ECO:0000256" key="4">
    <source>
        <dbReference type="ARBA" id="ARBA00022475"/>
    </source>
</evidence>
<feature type="transmembrane region" description="Helical" evidence="9">
    <location>
        <begin position="380"/>
        <end position="405"/>
    </location>
</feature>
<dbReference type="PANTHER" id="PTHR30588">
    <property type="entry name" value="BRANCHED-CHAIN AMINO ACID TRANSPORT SYSTEM 2 CARRIER PROTEIN"/>
    <property type="match status" value="1"/>
</dbReference>
<feature type="transmembrane region" description="Helical" evidence="9">
    <location>
        <begin position="411"/>
        <end position="432"/>
    </location>
</feature>
<dbReference type="InterPro" id="IPR004685">
    <property type="entry name" value="Brnchd-chn_aa_trnsp_Livcs"/>
</dbReference>
<comment type="caution">
    <text evidence="10">The sequence shown here is derived from an EMBL/GenBank/DDBJ whole genome shotgun (WGS) entry which is preliminary data.</text>
</comment>
<keyword evidence="11" id="KW-1185">Reference proteome</keyword>
<keyword evidence="4" id="KW-1003">Cell membrane</keyword>
<keyword evidence="3 9" id="KW-0813">Transport</keyword>
<dbReference type="Pfam" id="PF05525">
    <property type="entry name" value="Branch_AA_trans"/>
    <property type="match status" value="1"/>
</dbReference>
<organism evidence="10 11">
    <name type="scientific">Peribacillus asahii</name>
    <dbReference type="NCBI Taxonomy" id="228899"/>
    <lineage>
        <taxon>Bacteria</taxon>
        <taxon>Bacillati</taxon>
        <taxon>Bacillota</taxon>
        <taxon>Bacilli</taxon>
        <taxon>Bacillales</taxon>
        <taxon>Bacillaceae</taxon>
        <taxon>Peribacillus</taxon>
    </lineage>
</organism>
<dbReference type="GO" id="GO:0005886">
    <property type="term" value="C:plasma membrane"/>
    <property type="evidence" value="ECO:0007669"/>
    <property type="project" value="UniProtKB-SubCell"/>
</dbReference>
<evidence type="ECO:0000256" key="7">
    <source>
        <dbReference type="ARBA" id="ARBA00022989"/>
    </source>
</evidence>
<evidence type="ECO:0000256" key="8">
    <source>
        <dbReference type="ARBA" id="ARBA00023136"/>
    </source>
</evidence>
<dbReference type="RefSeq" id="WP_119118901.1">
    <property type="nucleotide sequence ID" value="NZ_QWVS01000060.1"/>
</dbReference>
<comment type="caution">
    <text evidence="9">Lacks conserved residue(s) required for the propagation of feature annotation.</text>
</comment>
<keyword evidence="8 9" id="KW-0472">Membrane</keyword>
<comment type="subcellular location">
    <subcellularLocation>
        <location evidence="1 9">Cell membrane</location>
        <topology evidence="1 9">Multi-pass membrane protein</topology>
    </subcellularLocation>
</comment>
<feature type="transmembrane region" description="Helical" evidence="9">
    <location>
        <begin position="196"/>
        <end position="215"/>
    </location>
</feature>
<comment type="similarity">
    <text evidence="2 9">Belongs to the branched chain amino acid transporter family.</text>
</comment>
<sequence length="442" mass="47199">MSNKVSSSFVVVVGLMLFALFFGAGNLIFPAGLGQAAGENMWSANFGFLVTGAGLPLLGILALGVSGKDDLQSLAGRTHPIFGVVFTIILYLSIGPLFAIPRTGTVSFEMAIKPFLGDEISFLPLLIFTIIFFALTCYISINPSKMVDIIGKWLTPIMLVFILILMVFVIFKPMGAFQAPTEDYISNAFFTGFQQGYLTMDALAAFVFGIIVINAIRDKGITNKKQLLTLCMKSAFIAAGILALIYTGLSYLGATSVEEIGYADTGAQVLVQVSSHYFGPFGGVLLGFIVLLACLTTSVGLVTACASYFHKLMPSISYKNLAIIFSVISAGFANFGLAQLISLSVPVLTAIYPLAIVLIVLTFTHSLFKGRSEVYQGSMLFTFIVSLFDGLSATPIDVSGVTNFFGEVLPLYGIGLGWIVPAIVGAVLGYIISLMRPKAPQK</sequence>
<feature type="transmembrane region" description="Helical" evidence="9">
    <location>
        <begin position="227"/>
        <end position="249"/>
    </location>
</feature>
<evidence type="ECO:0000256" key="1">
    <source>
        <dbReference type="ARBA" id="ARBA00004651"/>
    </source>
</evidence>
<evidence type="ECO:0000256" key="6">
    <source>
        <dbReference type="ARBA" id="ARBA00022970"/>
    </source>
</evidence>
<keyword evidence="6 9" id="KW-0029">Amino-acid transport</keyword>
<reference evidence="10 11" key="1">
    <citation type="submission" date="2018-08" db="EMBL/GenBank/DDBJ databases">
        <title>Bacillus jemisoniae sp. nov., Bacillus chryseoplanitiae sp. nov., Bacillus resnikiae sp. nov., and Bacillus frankliniae sp. nov., isolated from Viking spacecraft and associated surfaces.</title>
        <authorList>
            <person name="Seuylemezian A."/>
            <person name="Vaishampayan P."/>
        </authorList>
    </citation>
    <scope>NUCLEOTIDE SEQUENCE [LARGE SCALE GENOMIC DNA]</scope>
    <source>
        <strain evidence="10 11">MA001</strain>
    </source>
</reference>
<dbReference type="Proteomes" id="UP000266016">
    <property type="component" value="Unassembled WGS sequence"/>
</dbReference>